<dbReference type="FunFam" id="3.40.50.300:FF:000134">
    <property type="entry name" value="Iron-enterobactin ABC transporter ATP-binding protein"/>
    <property type="match status" value="1"/>
</dbReference>
<evidence type="ECO:0000256" key="4">
    <source>
        <dbReference type="ARBA" id="ARBA00022840"/>
    </source>
</evidence>
<keyword evidence="7" id="KW-1185">Reference proteome</keyword>
<dbReference type="PROSITE" id="PS00211">
    <property type="entry name" value="ABC_TRANSPORTER_1"/>
    <property type="match status" value="1"/>
</dbReference>
<dbReference type="CDD" id="cd03235">
    <property type="entry name" value="ABC_Metallic_Cations"/>
    <property type="match status" value="1"/>
</dbReference>
<dbReference type="Pfam" id="PF00005">
    <property type="entry name" value="ABC_tran"/>
    <property type="match status" value="1"/>
</dbReference>
<keyword evidence="3" id="KW-0547">Nucleotide-binding</keyword>
<dbReference type="InterPro" id="IPR003593">
    <property type="entry name" value="AAA+_ATPase"/>
</dbReference>
<dbReference type="GO" id="GO:0005524">
    <property type="term" value="F:ATP binding"/>
    <property type="evidence" value="ECO:0007669"/>
    <property type="project" value="UniProtKB-KW"/>
</dbReference>
<name>A0A4R5TSS5_9MICC</name>
<dbReference type="InterPro" id="IPR017871">
    <property type="entry name" value="ABC_transporter-like_CS"/>
</dbReference>
<evidence type="ECO:0000256" key="1">
    <source>
        <dbReference type="ARBA" id="ARBA00005417"/>
    </source>
</evidence>
<sequence length="252" mass="26503">MSTPIASPAPPALLARNLTVSYNDVRALDAVGVSVGTGSICGLIGVNGSGKSTLFKALMGLLVPAAGTVELYGRSSREARQRGLVAYVPQAEDVDWDFPVSVADVVAMGRYGLMGPSRRASAADRAAVDAALERVGLSGLRRRQIGELSGGQRKRAFVARSIAQDAKLLLLDEPFAGVDRSSETTLTALLQELRDEGRSVLMSTHDLAGVSQLCDSAVLLHNRVLARGRPEDVLTPSNLALAFGGALEIREP</sequence>
<dbReference type="SMART" id="SM00382">
    <property type="entry name" value="AAA"/>
    <property type="match status" value="1"/>
</dbReference>
<dbReference type="PANTHER" id="PTHR42734">
    <property type="entry name" value="METAL TRANSPORT SYSTEM ATP-BINDING PROTEIN TM_0124-RELATED"/>
    <property type="match status" value="1"/>
</dbReference>
<comment type="similarity">
    <text evidence="1">Belongs to the ABC transporter superfamily.</text>
</comment>
<organism evidence="6 7">
    <name type="scientific">Arthrobacter crusticola</name>
    <dbReference type="NCBI Taxonomy" id="2547960"/>
    <lineage>
        <taxon>Bacteria</taxon>
        <taxon>Bacillati</taxon>
        <taxon>Actinomycetota</taxon>
        <taxon>Actinomycetes</taxon>
        <taxon>Micrococcales</taxon>
        <taxon>Micrococcaceae</taxon>
        <taxon>Arthrobacter</taxon>
    </lineage>
</organism>
<dbReference type="InterPro" id="IPR003439">
    <property type="entry name" value="ABC_transporter-like_ATP-bd"/>
</dbReference>
<dbReference type="GO" id="GO:0016887">
    <property type="term" value="F:ATP hydrolysis activity"/>
    <property type="evidence" value="ECO:0007669"/>
    <property type="project" value="InterPro"/>
</dbReference>
<dbReference type="PROSITE" id="PS50893">
    <property type="entry name" value="ABC_TRANSPORTER_2"/>
    <property type="match status" value="1"/>
</dbReference>
<proteinExistence type="inferred from homology"/>
<evidence type="ECO:0000313" key="6">
    <source>
        <dbReference type="EMBL" id="TDK23498.1"/>
    </source>
</evidence>
<keyword evidence="2" id="KW-0813">Transport</keyword>
<dbReference type="OrthoDB" id="5296765at2"/>
<evidence type="ECO:0000256" key="3">
    <source>
        <dbReference type="ARBA" id="ARBA00022741"/>
    </source>
</evidence>
<evidence type="ECO:0000256" key="2">
    <source>
        <dbReference type="ARBA" id="ARBA00022448"/>
    </source>
</evidence>
<evidence type="ECO:0000259" key="5">
    <source>
        <dbReference type="PROSITE" id="PS50893"/>
    </source>
</evidence>
<protein>
    <submittedName>
        <fullName evidence="6">Metal ABC transporter ATP-binding protein</fullName>
    </submittedName>
</protein>
<reference evidence="6 7" key="1">
    <citation type="submission" date="2019-03" db="EMBL/GenBank/DDBJ databases">
        <title>Arthrobacter sp. nov., an bacterium isolated from biocrust in Mu Us Desert.</title>
        <authorList>
            <person name="Lixiong L."/>
        </authorList>
    </citation>
    <scope>NUCLEOTIDE SEQUENCE [LARGE SCALE GENOMIC DNA]</scope>
    <source>
        <strain evidence="6 7">SLN-3</strain>
    </source>
</reference>
<gene>
    <name evidence="6" type="ORF">E2F48_16025</name>
</gene>
<dbReference type="InterPro" id="IPR027417">
    <property type="entry name" value="P-loop_NTPase"/>
</dbReference>
<dbReference type="EMBL" id="SMTK01000006">
    <property type="protein sequence ID" value="TDK23498.1"/>
    <property type="molecule type" value="Genomic_DNA"/>
</dbReference>
<dbReference type="InterPro" id="IPR050153">
    <property type="entry name" value="Metal_Ion_Import_ABC"/>
</dbReference>
<dbReference type="SUPFAM" id="SSF52540">
    <property type="entry name" value="P-loop containing nucleoside triphosphate hydrolases"/>
    <property type="match status" value="1"/>
</dbReference>
<keyword evidence="4 6" id="KW-0067">ATP-binding</keyword>
<feature type="domain" description="ABC transporter" evidence="5">
    <location>
        <begin position="13"/>
        <end position="247"/>
    </location>
</feature>
<dbReference type="PANTHER" id="PTHR42734:SF5">
    <property type="entry name" value="IRON TRANSPORT SYSTEM ATP-BINDING PROTEIN HI_0361-RELATED"/>
    <property type="match status" value="1"/>
</dbReference>
<dbReference type="RefSeq" id="WP_133404964.1">
    <property type="nucleotide sequence ID" value="NZ_SMTK01000006.1"/>
</dbReference>
<dbReference type="Gene3D" id="3.40.50.300">
    <property type="entry name" value="P-loop containing nucleotide triphosphate hydrolases"/>
    <property type="match status" value="1"/>
</dbReference>
<evidence type="ECO:0000313" key="7">
    <source>
        <dbReference type="Proteomes" id="UP000295411"/>
    </source>
</evidence>
<dbReference type="Proteomes" id="UP000295411">
    <property type="component" value="Unassembled WGS sequence"/>
</dbReference>
<dbReference type="AlphaFoldDB" id="A0A4R5TSS5"/>
<comment type="caution">
    <text evidence="6">The sequence shown here is derived from an EMBL/GenBank/DDBJ whole genome shotgun (WGS) entry which is preliminary data.</text>
</comment>
<accession>A0A4R5TSS5</accession>